<dbReference type="AlphaFoldDB" id="A0A4R3LDW5"/>
<name>A0A4R3LDW5_9GAMM</name>
<evidence type="ECO:0000313" key="2">
    <source>
        <dbReference type="EMBL" id="TCS97580.1"/>
    </source>
</evidence>
<evidence type="ECO:0000256" key="1">
    <source>
        <dbReference type="SAM" id="MobiDB-lite"/>
    </source>
</evidence>
<sequence>MHLPSPSPHRSASRSSFTRRLILPALGLVIASACSAAELDRSDSEAPARMAAARDDVSSGEEGSSLLPSRNDPGEKRLTAWRTLTQIDDDLQRWADRQIKAMAEPSA</sequence>
<protein>
    <submittedName>
        <fullName evidence="2">Uncharacterized protein</fullName>
    </submittedName>
</protein>
<feature type="compositionally biased region" description="Basic and acidic residues" evidence="1">
    <location>
        <begin position="38"/>
        <end position="57"/>
    </location>
</feature>
<organism evidence="2 3">
    <name type="scientific">Pseudofulvimonas gallinarii</name>
    <dbReference type="NCBI Taxonomy" id="634155"/>
    <lineage>
        <taxon>Bacteria</taxon>
        <taxon>Pseudomonadati</taxon>
        <taxon>Pseudomonadota</taxon>
        <taxon>Gammaproteobacteria</taxon>
        <taxon>Lysobacterales</taxon>
        <taxon>Rhodanobacteraceae</taxon>
        <taxon>Pseudofulvimonas</taxon>
    </lineage>
</organism>
<evidence type="ECO:0000313" key="3">
    <source>
        <dbReference type="Proteomes" id="UP000294599"/>
    </source>
</evidence>
<keyword evidence="3" id="KW-1185">Reference proteome</keyword>
<dbReference type="EMBL" id="SMAF01000012">
    <property type="protein sequence ID" value="TCS97580.1"/>
    <property type="molecule type" value="Genomic_DNA"/>
</dbReference>
<reference evidence="2 3" key="1">
    <citation type="submission" date="2019-03" db="EMBL/GenBank/DDBJ databases">
        <title>Genomic Encyclopedia of Type Strains, Phase IV (KMG-IV): sequencing the most valuable type-strain genomes for metagenomic binning, comparative biology and taxonomic classification.</title>
        <authorList>
            <person name="Goeker M."/>
        </authorList>
    </citation>
    <scope>NUCLEOTIDE SEQUENCE [LARGE SCALE GENOMIC DNA]</scope>
    <source>
        <strain evidence="2 3">DSM 21944</strain>
    </source>
</reference>
<dbReference type="Proteomes" id="UP000294599">
    <property type="component" value="Unassembled WGS sequence"/>
</dbReference>
<proteinExistence type="predicted"/>
<comment type="caution">
    <text evidence="2">The sequence shown here is derived from an EMBL/GenBank/DDBJ whole genome shotgun (WGS) entry which is preliminary data.</text>
</comment>
<accession>A0A4R3LDW5</accession>
<gene>
    <name evidence="2" type="ORF">EDC25_11262</name>
</gene>
<feature type="region of interest" description="Disordered" evidence="1">
    <location>
        <begin position="38"/>
        <end position="77"/>
    </location>
</feature>